<keyword evidence="1" id="KW-0732">Signal</keyword>
<dbReference type="RefSeq" id="XP_011630671.1">
    <property type="nucleotide sequence ID" value="XM_011632369.1"/>
</dbReference>
<accession>A0A6I9VV37</accession>
<sequence>MLPRQFILYICTINFITLFSVSAHSQKFSDARIHTLPAYAIASVADLIDSTICGKELHKFRNAVDQRILWGLKVLDSSGVFNSGFLYGNNYWLGSRSQCLDTMNTARLLNSKQKILNETLYHDSQQQFPSFKVNYFVVSF</sequence>
<dbReference type="InterPro" id="IPR006621">
    <property type="entry name" value="Nose-resist-to-fluoxetine_N"/>
</dbReference>
<evidence type="ECO:0000259" key="2">
    <source>
        <dbReference type="Pfam" id="PF20146"/>
    </source>
</evidence>
<dbReference type="OrthoDB" id="207378at2759"/>
<protein>
    <submittedName>
        <fullName evidence="4">Uncharacterized protein LOC105422833</fullName>
    </submittedName>
</protein>
<evidence type="ECO:0000313" key="3">
    <source>
        <dbReference type="Proteomes" id="UP000504615"/>
    </source>
</evidence>
<reference evidence="4" key="1">
    <citation type="submission" date="2025-08" db="UniProtKB">
        <authorList>
            <consortium name="RefSeq"/>
        </authorList>
    </citation>
    <scope>IDENTIFICATION</scope>
</reference>
<feature type="chain" id="PRO_5026666299" evidence="1">
    <location>
        <begin position="24"/>
        <end position="140"/>
    </location>
</feature>
<keyword evidence="3" id="KW-1185">Reference proteome</keyword>
<name>A0A6I9VV37_9HYME</name>
<dbReference type="AlphaFoldDB" id="A0A6I9VV37"/>
<gene>
    <name evidence="4" type="primary">LOC105422833</name>
</gene>
<organism evidence="3 4">
    <name type="scientific">Pogonomyrmex barbatus</name>
    <name type="common">red harvester ant</name>
    <dbReference type="NCBI Taxonomy" id="144034"/>
    <lineage>
        <taxon>Eukaryota</taxon>
        <taxon>Metazoa</taxon>
        <taxon>Ecdysozoa</taxon>
        <taxon>Arthropoda</taxon>
        <taxon>Hexapoda</taxon>
        <taxon>Insecta</taxon>
        <taxon>Pterygota</taxon>
        <taxon>Neoptera</taxon>
        <taxon>Endopterygota</taxon>
        <taxon>Hymenoptera</taxon>
        <taxon>Apocrita</taxon>
        <taxon>Aculeata</taxon>
        <taxon>Formicoidea</taxon>
        <taxon>Formicidae</taxon>
        <taxon>Myrmicinae</taxon>
        <taxon>Pogonomyrmex</taxon>
    </lineage>
</organism>
<proteinExistence type="predicted"/>
<evidence type="ECO:0000313" key="4">
    <source>
        <dbReference type="RefSeq" id="XP_011630671.1"/>
    </source>
</evidence>
<evidence type="ECO:0000256" key="1">
    <source>
        <dbReference type="SAM" id="SignalP"/>
    </source>
</evidence>
<dbReference type="KEGG" id="pbar:105422833"/>
<dbReference type="Proteomes" id="UP000504615">
    <property type="component" value="Unplaced"/>
</dbReference>
<feature type="signal peptide" evidence="1">
    <location>
        <begin position="1"/>
        <end position="23"/>
    </location>
</feature>
<dbReference type="Pfam" id="PF20146">
    <property type="entry name" value="NRF"/>
    <property type="match status" value="1"/>
</dbReference>
<dbReference type="GeneID" id="105422833"/>
<feature type="domain" description="Nose resistant-to-fluoxetine protein N-terminal" evidence="2">
    <location>
        <begin position="53"/>
        <end position="118"/>
    </location>
</feature>